<reference evidence="2" key="1">
    <citation type="submission" date="2022-11" db="EMBL/GenBank/DDBJ databases">
        <title>Chromosome-level genome of Pogonophryne albipinna.</title>
        <authorList>
            <person name="Jo E."/>
        </authorList>
    </citation>
    <scope>NUCLEOTIDE SEQUENCE</scope>
    <source>
        <strain evidence="2">SGF0006</strain>
        <tissue evidence="2">Muscle</tissue>
    </source>
</reference>
<evidence type="ECO:0000313" key="3">
    <source>
        <dbReference type="Proteomes" id="UP001219934"/>
    </source>
</evidence>
<gene>
    <name evidence="2" type="ORF">JOQ06_010588</name>
</gene>
<protein>
    <submittedName>
        <fullName evidence="2">Uncharacterized protein</fullName>
    </submittedName>
</protein>
<proteinExistence type="predicted"/>
<evidence type="ECO:0000256" key="1">
    <source>
        <dbReference type="SAM" id="MobiDB-lite"/>
    </source>
</evidence>
<comment type="caution">
    <text evidence="2">The sequence shown here is derived from an EMBL/GenBank/DDBJ whole genome shotgun (WGS) entry which is preliminary data.</text>
</comment>
<dbReference type="EMBL" id="JAPTMU010000014">
    <property type="protein sequence ID" value="KAJ4932162.1"/>
    <property type="molecule type" value="Genomic_DNA"/>
</dbReference>
<dbReference type="Proteomes" id="UP001219934">
    <property type="component" value="Unassembled WGS sequence"/>
</dbReference>
<organism evidence="2 3">
    <name type="scientific">Pogonophryne albipinna</name>
    <dbReference type="NCBI Taxonomy" id="1090488"/>
    <lineage>
        <taxon>Eukaryota</taxon>
        <taxon>Metazoa</taxon>
        <taxon>Chordata</taxon>
        <taxon>Craniata</taxon>
        <taxon>Vertebrata</taxon>
        <taxon>Euteleostomi</taxon>
        <taxon>Actinopterygii</taxon>
        <taxon>Neopterygii</taxon>
        <taxon>Teleostei</taxon>
        <taxon>Neoteleostei</taxon>
        <taxon>Acanthomorphata</taxon>
        <taxon>Eupercaria</taxon>
        <taxon>Perciformes</taxon>
        <taxon>Notothenioidei</taxon>
        <taxon>Pogonophryne</taxon>
    </lineage>
</organism>
<name>A0AAD6AU88_9TELE</name>
<evidence type="ECO:0000313" key="2">
    <source>
        <dbReference type="EMBL" id="KAJ4932162.1"/>
    </source>
</evidence>
<feature type="compositionally biased region" description="Basic and acidic residues" evidence="1">
    <location>
        <begin position="58"/>
        <end position="69"/>
    </location>
</feature>
<feature type="region of interest" description="Disordered" evidence="1">
    <location>
        <begin position="48"/>
        <end position="88"/>
    </location>
</feature>
<sequence length="244" mass="28109">MLLVLGTFAARRENTVDLPQQRYPESGCQPWHVSRRIVTAAVMFECPSSPLPVSPAQRRKEEPRLEKKTQTHIAEVDEDDSDSSHDEYTVQPVPCYRLVRPQQTEHRQAVHRPETQLRARACEFHPAVREETYAQEENQPPTQEGAAEDVAVEEEPQDRHMEGMVADEEGHQVEAETVRRSQRTARPRVMFTYGTMGQLSYQQWNAGVNSLLPMYPLQSQLSAVPLQYFTHSHPYIYNCFTQAY</sequence>
<accession>A0AAD6AU88</accession>
<dbReference type="AlphaFoldDB" id="A0AAD6AU88"/>
<keyword evidence="3" id="KW-1185">Reference proteome</keyword>